<accession>A0AAD9WYN6</accession>
<gene>
    <name evidence="8" type="ORF">Ddye_022447</name>
</gene>
<dbReference type="PANTHER" id="PTHR10209">
    <property type="entry name" value="OXIDOREDUCTASE, 2OG-FE II OXYGENASE FAMILY PROTEIN"/>
    <property type="match status" value="1"/>
</dbReference>
<evidence type="ECO:0000256" key="5">
    <source>
        <dbReference type="ARBA" id="ARBA00023004"/>
    </source>
</evidence>
<evidence type="ECO:0000256" key="6">
    <source>
        <dbReference type="RuleBase" id="RU003682"/>
    </source>
</evidence>
<dbReference type="PROSITE" id="PS51471">
    <property type="entry name" value="FE2OG_OXY"/>
    <property type="match status" value="1"/>
</dbReference>
<dbReference type="Gene3D" id="2.60.120.330">
    <property type="entry name" value="B-lactam Antibiotic, Isopenicillin N Synthase, Chain"/>
    <property type="match status" value="1"/>
</dbReference>
<keyword evidence="5 6" id="KW-0408">Iron</keyword>
<dbReference type="GO" id="GO:0051213">
    <property type="term" value="F:dioxygenase activity"/>
    <property type="evidence" value="ECO:0007669"/>
    <property type="project" value="UniProtKB-ARBA"/>
</dbReference>
<comment type="cofactor">
    <cofactor evidence="1">
        <name>Fe cation</name>
        <dbReference type="ChEBI" id="CHEBI:24875"/>
    </cofactor>
</comment>
<comment type="caution">
    <text evidence="8">The sequence shown here is derived from an EMBL/GenBank/DDBJ whole genome shotgun (WGS) entry which is preliminary data.</text>
</comment>
<sequence>MEISVAGEPATQTASTGYDRAQELKAFDETVAGVKGLVDAGIVNIPRIFIRPSDELVEELNCQQNSFQVPLIDLDEMKGSNREEIVNQIRTASETWGFFQVVNHGIPLKVLEDMIQGVRDFNEQDVEMKKEWYSRDQMKRVRFNCNFDLYQSRTANWRDTLNLSCSVSHNFDPEELPAACRETTLEYIKHLRSLGDTLFEIISEALGLKSEHLQDMECGGASTFVCHYYPPCPEPELTMGTSSHSDPAFLTILLQDQIGGLQVLHQNQWVDVNPISGGLVVNIGDFLQVISNEKLKSVDHRVIASGVGPRVSVACFFAGSDAVPPRSYGPIKELISEENPPLYQNFLVPEYFAKYAAEGLNSTSCLEQLKL</sequence>
<dbReference type="SUPFAM" id="SSF51197">
    <property type="entry name" value="Clavaminate synthase-like"/>
    <property type="match status" value="1"/>
</dbReference>
<evidence type="ECO:0000313" key="9">
    <source>
        <dbReference type="Proteomes" id="UP001280121"/>
    </source>
</evidence>
<dbReference type="EMBL" id="JANJYI010000006">
    <property type="protein sequence ID" value="KAK2647252.1"/>
    <property type="molecule type" value="Genomic_DNA"/>
</dbReference>
<evidence type="ECO:0000256" key="1">
    <source>
        <dbReference type="ARBA" id="ARBA00001962"/>
    </source>
</evidence>
<protein>
    <recommendedName>
        <fullName evidence="7">Fe2OG dioxygenase domain-containing protein</fullName>
    </recommendedName>
</protein>
<dbReference type="InterPro" id="IPR026992">
    <property type="entry name" value="DIOX_N"/>
</dbReference>
<keyword evidence="9" id="KW-1185">Reference proteome</keyword>
<evidence type="ECO:0000259" key="7">
    <source>
        <dbReference type="PROSITE" id="PS51471"/>
    </source>
</evidence>
<reference evidence="8" key="1">
    <citation type="journal article" date="2023" name="Plant J.">
        <title>Genome sequences and population genomics provide insights into the demographic history, inbreeding, and mutation load of two 'living fossil' tree species of Dipteronia.</title>
        <authorList>
            <person name="Feng Y."/>
            <person name="Comes H.P."/>
            <person name="Chen J."/>
            <person name="Zhu S."/>
            <person name="Lu R."/>
            <person name="Zhang X."/>
            <person name="Li P."/>
            <person name="Qiu J."/>
            <person name="Olsen K.M."/>
            <person name="Qiu Y."/>
        </authorList>
    </citation>
    <scope>NUCLEOTIDE SEQUENCE</scope>
    <source>
        <strain evidence="8">KIB01</strain>
    </source>
</reference>
<organism evidence="8 9">
    <name type="scientific">Dipteronia dyeriana</name>
    <dbReference type="NCBI Taxonomy" id="168575"/>
    <lineage>
        <taxon>Eukaryota</taxon>
        <taxon>Viridiplantae</taxon>
        <taxon>Streptophyta</taxon>
        <taxon>Embryophyta</taxon>
        <taxon>Tracheophyta</taxon>
        <taxon>Spermatophyta</taxon>
        <taxon>Magnoliopsida</taxon>
        <taxon>eudicotyledons</taxon>
        <taxon>Gunneridae</taxon>
        <taxon>Pentapetalae</taxon>
        <taxon>rosids</taxon>
        <taxon>malvids</taxon>
        <taxon>Sapindales</taxon>
        <taxon>Sapindaceae</taxon>
        <taxon>Hippocastanoideae</taxon>
        <taxon>Acereae</taxon>
        <taxon>Dipteronia</taxon>
    </lineage>
</organism>
<proteinExistence type="inferred from homology"/>
<keyword evidence="4 6" id="KW-0560">Oxidoreductase</keyword>
<evidence type="ECO:0000256" key="3">
    <source>
        <dbReference type="ARBA" id="ARBA00022723"/>
    </source>
</evidence>
<dbReference type="InterPro" id="IPR044861">
    <property type="entry name" value="IPNS-like_FE2OG_OXY"/>
</dbReference>
<name>A0AAD9WYN6_9ROSI</name>
<dbReference type="GO" id="GO:0046872">
    <property type="term" value="F:metal ion binding"/>
    <property type="evidence" value="ECO:0007669"/>
    <property type="project" value="UniProtKB-KW"/>
</dbReference>
<dbReference type="InterPro" id="IPR027443">
    <property type="entry name" value="IPNS-like_sf"/>
</dbReference>
<keyword evidence="3 6" id="KW-0479">Metal-binding</keyword>
<dbReference type="FunFam" id="2.60.120.330:FF:000005">
    <property type="entry name" value="1-aminocyclopropane-1-carboxylate oxidase homolog 1"/>
    <property type="match status" value="1"/>
</dbReference>
<dbReference type="Pfam" id="PF14226">
    <property type="entry name" value="DIOX_N"/>
    <property type="match status" value="1"/>
</dbReference>
<dbReference type="Pfam" id="PF03171">
    <property type="entry name" value="2OG-FeII_Oxy"/>
    <property type="match status" value="1"/>
</dbReference>
<dbReference type="Proteomes" id="UP001280121">
    <property type="component" value="Unassembled WGS sequence"/>
</dbReference>
<evidence type="ECO:0000313" key="8">
    <source>
        <dbReference type="EMBL" id="KAK2647252.1"/>
    </source>
</evidence>
<evidence type="ECO:0000256" key="4">
    <source>
        <dbReference type="ARBA" id="ARBA00023002"/>
    </source>
</evidence>
<comment type="similarity">
    <text evidence="2 6">Belongs to the iron/ascorbate-dependent oxidoreductase family.</text>
</comment>
<evidence type="ECO:0000256" key="2">
    <source>
        <dbReference type="ARBA" id="ARBA00008056"/>
    </source>
</evidence>
<feature type="domain" description="Fe2OG dioxygenase" evidence="7">
    <location>
        <begin position="219"/>
        <end position="320"/>
    </location>
</feature>
<dbReference type="AlphaFoldDB" id="A0AAD9WYN6"/>
<dbReference type="InterPro" id="IPR005123">
    <property type="entry name" value="Oxoglu/Fe-dep_dioxygenase_dom"/>
</dbReference>
<dbReference type="PANTHER" id="PTHR10209:SF429">
    <property type="entry name" value="1-AMINOCYCLOPROPANE-1-CARBOXYLATE OXIDASE HOMOLOG 1-LIKE"/>
    <property type="match status" value="1"/>
</dbReference>